<sequence>MQVSAKLPGHKLFKPFGEGERRFKRTDLRKAKNLSAMASTPKLFGGIIMVGVGGGVLGRTPVPLVAASSASSSSAAFSSSSSCSEVIIVSSSSSSSSSSSHCISRSVVNVRRAKLKGLQHLIGFKRKWLTDPRIKGLLVKRLYRHITISSYTLKDQNIENIEEQEEVECIFKIPPNCSEDTEIVLAQTSSKIDNSRGRVVMLRPLIYFTSSLDEVNKSDWIVPAPLLMLLHALLFARRFMCGSWLLQVLLLLLPPLLLLCLLVLLLLLLRVPSLLPLLFQLLLLLLVLLLLLPVTSSCVAAIALSATITIGFYWILCFSWYTSAYSTIIAIIIATNSIATS</sequence>
<feature type="transmembrane region" description="Helical" evidence="1">
    <location>
        <begin position="248"/>
        <end position="268"/>
    </location>
</feature>
<keyword evidence="1" id="KW-1133">Transmembrane helix</keyword>
<reference evidence="2" key="2">
    <citation type="submission" date="2020-05" db="UniProtKB">
        <authorList>
            <consortium name="EnsemblMetazoa"/>
        </authorList>
    </citation>
    <scope>IDENTIFICATION</scope>
    <source>
        <strain evidence="2">IAEA</strain>
    </source>
</reference>
<keyword evidence="1" id="KW-0472">Membrane</keyword>
<proteinExistence type="predicted"/>
<keyword evidence="3" id="KW-1185">Reference proteome</keyword>
<feature type="transmembrane region" description="Helical" evidence="1">
    <location>
        <begin position="322"/>
        <end position="339"/>
    </location>
</feature>
<dbReference type="Proteomes" id="UP000092445">
    <property type="component" value="Unassembled WGS sequence"/>
</dbReference>
<dbReference type="AlphaFoldDB" id="A0A1A9ZEE4"/>
<evidence type="ECO:0000313" key="2">
    <source>
        <dbReference type="EnsemblMetazoa" id="GPAI012126-PA"/>
    </source>
</evidence>
<dbReference type="EnsemblMetazoa" id="GPAI012126-RA">
    <property type="protein sequence ID" value="GPAI012126-PA"/>
    <property type="gene ID" value="GPAI012126"/>
</dbReference>
<organism evidence="2 3">
    <name type="scientific">Glossina pallidipes</name>
    <name type="common">Tsetse fly</name>
    <dbReference type="NCBI Taxonomy" id="7398"/>
    <lineage>
        <taxon>Eukaryota</taxon>
        <taxon>Metazoa</taxon>
        <taxon>Ecdysozoa</taxon>
        <taxon>Arthropoda</taxon>
        <taxon>Hexapoda</taxon>
        <taxon>Insecta</taxon>
        <taxon>Pterygota</taxon>
        <taxon>Neoptera</taxon>
        <taxon>Endopterygota</taxon>
        <taxon>Diptera</taxon>
        <taxon>Brachycera</taxon>
        <taxon>Muscomorpha</taxon>
        <taxon>Hippoboscoidea</taxon>
        <taxon>Glossinidae</taxon>
        <taxon>Glossina</taxon>
    </lineage>
</organism>
<name>A0A1A9ZEE4_GLOPL</name>
<accession>A0A1A9ZEE4</accession>
<evidence type="ECO:0000256" key="1">
    <source>
        <dbReference type="SAM" id="Phobius"/>
    </source>
</evidence>
<keyword evidence="1" id="KW-0812">Transmembrane</keyword>
<evidence type="ECO:0000313" key="3">
    <source>
        <dbReference type="Proteomes" id="UP000092445"/>
    </source>
</evidence>
<dbReference type="VEuPathDB" id="VectorBase:GPAI012126"/>
<protein>
    <submittedName>
        <fullName evidence="2">Uncharacterized protein</fullName>
    </submittedName>
</protein>
<reference evidence="3" key="1">
    <citation type="submission" date="2014-03" db="EMBL/GenBank/DDBJ databases">
        <authorList>
            <person name="Aksoy S."/>
            <person name="Warren W."/>
            <person name="Wilson R.K."/>
        </authorList>
    </citation>
    <scope>NUCLEOTIDE SEQUENCE [LARGE SCALE GENOMIC DNA]</scope>
    <source>
        <strain evidence="3">IAEA</strain>
    </source>
</reference>